<accession>A0A8T0G5D5</accession>
<dbReference type="Gene3D" id="3.10.450.40">
    <property type="match status" value="1"/>
</dbReference>
<reference evidence="2" key="1">
    <citation type="submission" date="2020-06" db="EMBL/GenBank/DDBJ databases">
        <title>WGS assembly of Ceratodon purpureus strain R40.</title>
        <authorList>
            <person name="Carey S.B."/>
            <person name="Jenkins J."/>
            <person name="Shu S."/>
            <person name="Lovell J.T."/>
            <person name="Sreedasyam A."/>
            <person name="Maumus F."/>
            <person name="Tiley G.P."/>
            <person name="Fernandez-Pozo N."/>
            <person name="Barry K."/>
            <person name="Chen C."/>
            <person name="Wang M."/>
            <person name="Lipzen A."/>
            <person name="Daum C."/>
            <person name="Saski C.A."/>
            <person name="Payton A.C."/>
            <person name="Mcbreen J.C."/>
            <person name="Conrad R.E."/>
            <person name="Kollar L.M."/>
            <person name="Olsson S."/>
            <person name="Huttunen S."/>
            <person name="Landis J.B."/>
            <person name="Wickett N.J."/>
            <person name="Johnson M.G."/>
            <person name="Rensing S.A."/>
            <person name="Grimwood J."/>
            <person name="Schmutz J."/>
            <person name="Mcdaniel S.F."/>
        </authorList>
    </citation>
    <scope>NUCLEOTIDE SEQUENCE</scope>
    <source>
        <strain evidence="2">R40</strain>
    </source>
</reference>
<feature type="compositionally biased region" description="Low complexity" evidence="1">
    <location>
        <begin position="98"/>
        <end position="110"/>
    </location>
</feature>
<feature type="region of interest" description="Disordered" evidence="1">
    <location>
        <begin position="1"/>
        <end position="34"/>
    </location>
</feature>
<dbReference type="GO" id="GO:1901259">
    <property type="term" value="P:chloroplast rRNA processing"/>
    <property type="evidence" value="ECO:0007669"/>
    <property type="project" value="TreeGrafter"/>
</dbReference>
<sequence>MASHKPETSSESNTMAEGDSKNQVPAKKKAASKADLSELLEEVGEMYKTFLVSPKVVTKDDSEGKKSQPWCSGKLELEKRKENSGSSLKGEGNPLPPKQQAAPAKLPMAATSPDFPPEWHETTDLNKCMRNILHNRMYKSGDRLSPEDEVKVRSVFQYHPNAEEKAGPGIDYVKIDRIYDEDTRCFWVVRVDGTAIDFSYHKCLKAKIARGNTSLLGQYEKMFTDFKSLDLKQAQRRKVGKCRITLEP</sequence>
<organism evidence="2 3">
    <name type="scientific">Ceratodon purpureus</name>
    <name type="common">Fire moss</name>
    <name type="synonym">Dicranum purpureum</name>
    <dbReference type="NCBI Taxonomy" id="3225"/>
    <lineage>
        <taxon>Eukaryota</taxon>
        <taxon>Viridiplantae</taxon>
        <taxon>Streptophyta</taxon>
        <taxon>Embryophyta</taxon>
        <taxon>Bryophyta</taxon>
        <taxon>Bryophytina</taxon>
        <taxon>Bryopsida</taxon>
        <taxon>Dicranidae</taxon>
        <taxon>Pseudoditrichales</taxon>
        <taxon>Ditrichaceae</taxon>
        <taxon>Ceratodon</taxon>
    </lineage>
</organism>
<dbReference type="AlphaFoldDB" id="A0A8T0G5D5"/>
<dbReference type="GO" id="GO:0009658">
    <property type="term" value="P:chloroplast organization"/>
    <property type="evidence" value="ECO:0007669"/>
    <property type="project" value="TreeGrafter"/>
</dbReference>
<dbReference type="GO" id="GO:0009507">
    <property type="term" value="C:chloroplast"/>
    <property type="evidence" value="ECO:0007669"/>
    <property type="project" value="TreeGrafter"/>
</dbReference>
<keyword evidence="3" id="KW-1185">Reference proteome</keyword>
<evidence type="ECO:0000313" key="3">
    <source>
        <dbReference type="Proteomes" id="UP000822688"/>
    </source>
</evidence>
<protein>
    <submittedName>
        <fullName evidence="2">Uncharacterized protein</fullName>
    </submittedName>
</protein>
<evidence type="ECO:0000313" key="2">
    <source>
        <dbReference type="EMBL" id="KAG0553647.1"/>
    </source>
</evidence>
<comment type="caution">
    <text evidence="2">The sequence shown here is derived from an EMBL/GenBank/DDBJ whole genome shotgun (WGS) entry which is preliminary data.</text>
</comment>
<dbReference type="InterPro" id="IPR044673">
    <property type="entry name" value="DCL-like"/>
</dbReference>
<dbReference type="PANTHER" id="PTHR33415">
    <property type="entry name" value="PROTEIN EMBRYO DEFECTIVE 514"/>
    <property type="match status" value="1"/>
</dbReference>
<dbReference type="EMBL" id="CM026433">
    <property type="protein sequence ID" value="KAG0553647.1"/>
    <property type="molecule type" value="Genomic_DNA"/>
</dbReference>
<dbReference type="PANTHER" id="PTHR33415:SF4">
    <property type="entry name" value="DCL PROTEIN (DUF3223)"/>
    <property type="match status" value="1"/>
</dbReference>
<dbReference type="Pfam" id="PF11523">
    <property type="entry name" value="DUF3223"/>
    <property type="match status" value="1"/>
</dbReference>
<gene>
    <name evidence="2" type="ORF">KC19_12G027900</name>
</gene>
<feature type="compositionally biased region" description="Basic and acidic residues" evidence="1">
    <location>
        <begin position="57"/>
        <end position="66"/>
    </location>
</feature>
<proteinExistence type="predicted"/>
<feature type="region of interest" description="Disordered" evidence="1">
    <location>
        <begin position="53"/>
        <end position="121"/>
    </location>
</feature>
<evidence type="ECO:0000256" key="1">
    <source>
        <dbReference type="SAM" id="MobiDB-lite"/>
    </source>
</evidence>
<dbReference type="Proteomes" id="UP000822688">
    <property type="component" value="Chromosome 12"/>
</dbReference>
<name>A0A8T0G5D5_CERPU</name>